<organism evidence="2 3">
    <name type="scientific">Bacillus mesophilum</name>
    <dbReference type="NCBI Taxonomy" id="1071718"/>
    <lineage>
        <taxon>Bacteria</taxon>
        <taxon>Bacillati</taxon>
        <taxon>Bacillota</taxon>
        <taxon>Bacilli</taxon>
        <taxon>Bacillales</taxon>
        <taxon>Bacillaceae</taxon>
        <taxon>Bacillus</taxon>
    </lineage>
</organism>
<dbReference type="OrthoDB" id="2375961at2"/>
<dbReference type="Gene3D" id="6.10.140.1110">
    <property type="match status" value="1"/>
</dbReference>
<gene>
    <name evidence="2" type="ORF">F7732_02150</name>
</gene>
<evidence type="ECO:0008006" key="4">
    <source>
        <dbReference type="Google" id="ProtNLM"/>
    </source>
</evidence>
<evidence type="ECO:0000313" key="2">
    <source>
        <dbReference type="EMBL" id="KAB2335397.1"/>
    </source>
</evidence>
<reference evidence="2 3" key="1">
    <citation type="journal article" date="2014" name="Arch. Microbiol.">
        <title>Bacillus mesophilum sp. nov., strain IITR-54T, a novel 4-chlorobiphenyl dechlorinating bacterium.</title>
        <authorList>
            <person name="Manickam N."/>
            <person name="Singh N.K."/>
            <person name="Bajaj A."/>
            <person name="Kumar R.M."/>
            <person name="Kaur G."/>
            <person name="Kaur N."/>
            <person name="Bala M."/>
            <person name="Kumar A."/>
            <person name="Mayilraj S."/>
        </authorList>
    </citation>
    <scope>NUCLEOTIDE SEQUENCE [LARGE SCALE GENOMIC DNA]</scope>
    <source>
        <strain evidence="2 3">IITR-54</strain>
    </source>
</reference>
<keyword evidence="1" id="KW-0175">Coiled coil</keyword>
<dbReference type="RefSeq" id="WP_066446659.1">
    <property type="nucleotide sequence ID" value="NZ_WBOT01000001.1"/>
</dbReference>
<evidence type="ECO:0000313" key="3">
    <source>
        <dbReference type="Proteomes" id="UP000441354"/>
    </source>
</evidence>
<dbReference type="EMBL" id="WBOT01000001">
    <property type="protein sequence ID" value="KAB2335397.1"/>
    <property type="molecule type" value="Genomic_DNA"/>
</dbReference>
<dbReference type="InterPro" id="IPR021297">
    <property type="entry name" value="YlqD"/>
</dbReference>
<accession>A0A7V7RPX0</accession>
<dbReference type="Proteomes" id="UP000441354">
    <property type="component" value="Unassembled WGS sequence"/>
</dbReference>
<protein>
    <recommendedName>
        <fullName evidence="4">YlqD protein</fullName>
    </recommendedName>
</protein>
<sequence>MKLIQTVTIKQVLTETTKKQLETEYDTERQQLLKEIDQLHFEMKKLEKTKKYQVGSLRNQFEKEIQKRAEKEKLLDFQIQQLHMLPLGSEIKSDEVQALLEIKEGDRWDSFQEKKYIIIKDGIVDEIR</sequence>
<feature type="coiled-coil region" evidence="1">
    <location>
        <begin position="18"/>
        <end position="49"/>
    </location>
</feature>
<dbReference type="AlphaFoldDB" id="A0A7V7RPX0"/>
<comment type="caution">
    <text evidence="2">The sequence shown here is derived from an EMBL/GenBank/DDBJ whole genome shotgun (WGS) entry which is preliminary data.</text>
</comment>
<dbReference type="Pfam" id="PF11068">
    <property type="entry name" value="YlqD"/>
    <property type="match status" value="1"/>
</dbReference>
<proteinExistence type="predicted"/>
<name>A0A7V7RPX0_9BACI</name>
<keyword evidence="3" id="KW-1185">Reference proteome</keyword>
<evidence type="ECO:0000256" key="1">
    <source>
        <dbReference type="SAM" id="Coils"/>
    </source>
</evidence>